<feature type="compositionally biased region" description="Basic and acidic residues" evidence="1">
    <location>
        <begin position="263"/>
        <end position="279"/>
    </location>
</feature>
<keyword evidence="2" id="KW-0812">Transmembrane</keyword>
<feature type="transmembrane region" description="Helical" evidence="2">
    <location>
        <begin position="190"/>
        <end position="212"/>
    </location>
</feature>
<feature type="region of interest" description="Disordered" evidence="1">
    <location>
        <begin position="223"/>
        <end position="279"/>
    </location>
</feature>
<feature type="region of interest" description="Disordered" evidence="1">
    <location>
        <begin position="1"/>
        <end position="45"/>
    </location>
</feature>
<keyword evidence="2" id="KW-0472">Membrane</keyword>
<keyword evidence="4" id="KW-1185">Reference proteome</keyword>
<reference evidence="3 4" key="2">
    <citation type="journal article" date="2017" name="Sci. Rep.">
        <title>Ant-infecting Ophiocordyceps genomes reveal a high diversity of potential behavioral manipulation genes and a possible major role for enterotoxins.</title>
        <authorList>
            <person name="de Bekker C."/>
            <person name="Ohm R.A."/>
            <person name="Evans H.C."/>
            <person name="Brachmann A."/>
            <person name="Hughes D.P."/>
        </authorList>
    </citation>
    <scope>NUCLEOTIDE SEQUENCE [LARGE SCALE GENOMIC DNA]</scope>
    <source>
        <strain evidence="3 4">SC16a</strain>
    </source>
</reference>
<dbReference type="AlphaFoldDB" id="A0A2A9P809"/>
<organism evidence="3 4">
    <name type="scientific">Ophiocordyceps unilateralis</name>
    <name type="common">Zombie-ant fungus</name>
    <name type="synonym">Torrubia unilateralis</name>
    <dbReference type="NCBI Taxonomy" id="268505"/>
    <lineage>
        <taxon>Eukaryota</taxon>
        <taxon>Fungi</taxon>
        <taxon>Dikarya</taxon>
        <taxon>Ascomycota</taxon>
        <taxon>Pezizomycotina</taxon>
        <taxon>Sordariomycetes</taxon>
        <taxon>Hypocreomycetidae</taxon>
        <taxon>Hypocreales</taxon>
        <taxon>Ophiocordycipitaceae</taxon>
        <taxon>Ophiocordyceps</taxon>
    </lineage>
</organism>
<feature type="region of interest" description="Disordered" evidence="1">
    <location>
        <begin position="67"/>
        <end position="125"/>
    </location>
</feature>
<dbReference type="Proteomes" id="UP000037136">
    <property type="component" value="Unassembled WGS sequence"/>
</dbReference>
<accession>A0A2A9P809</accession>
<gene>
    <name evidence="3" type="ORF">XA68_15612</name>
</gene>
<evidence type="ECO:0000313" key="3">
    <source>
        <dbReference type="EMBL" id="PFH57023.1"/>
    </source>
</evidence>
<evidence type="ECO:0000256" key="1">
    <source>
        <dbReference type="SAM" id="MobiDB-lite"/>
    </source>
</evidence>
<comment type="caution">
    <text evidence="3">The sequence shown here is derived from an EMBL/GenBank/DDBJ whole genome shotgun (WGS) entry which is preliminary data.</text>
</comment>
<name>A0A2A9P809_OPHUN</name>
<feature type="compositionally biased region" description="Low complexity" evidence="1">
    <location>
        <begin position="109"/>
        <end position="125"/>
    </location>
</feature>
<dbReference type="EMBL" id="LAZP02000468">
    <property type="protein sequence ID" value="PFH57023.1"/>
    <property type="molecule type" value="Genomic_DNA"/>
</dbReference>
<keyword evidence="2" id="KW-1133">Transmembrane helix</keyword>
<evidence type="ECO:0000256" key="2">
    <source>
        <dbReference type="SAM" id="Phobius"/>
    </source>
</evidence>
<protein>
    <submittedName>
        <fullName evidence="3">Uncharacterized protein</fullName>
    </submittedName>
</protein>
<reference evidence="3 4" key="1">
    <citation type="journal article" date="2015" name="BMC Genomics">
        <title>Gene expression during zombie ant biting behavior reflects the complexity underlying fungal parasitic behavioral manipulation.</title>
        <authorList>
            <person name="de Bekker C."/>
            <person name="Ohm R.A."/>
            <person name="Loreto R.G."/>
            <person name="Sebastian A."/>
            <person name="Albert I."/>
            <person name="Merrow M."/>
            <person name="Brachmann A."/>
            <person name="Hughes D.P."/>
        </authorList>
    </citation>
    <scope>NUCLEOTIDE SEQUENCE [LARGE SCALE GENOMIC DNA]</scope>
    <source>
        <strain evidence="3 4">SC16a</strain>
    </source>
</reference>
<sequence length="279" mass="29436">MLGNRLRQHTRLDITRRLGQGTTIRDKPVFTNSHSGDDDSAMRQNAHSPLPLRHQRALHAHAVLARADEAPPTSPPSPESAVTASASDSNSTPSPDGFDSPSPSPSPSPSSSSGPTSSGTGPTSGPACFTTTTLTTTTCPLQSSGFGTCTTTVLSSSACAPGLYCTTHTASSNNNTATTICMRRQDAPDLIITVVFAAITFLGLVGLIFSCCRDSFRRRARSGQQIAVDDAKMTSGSGSKAAHRPLMPREEDDEDDLGANPFLDDHHVNPEPYHHLQGK</sequence>
<dbReference type="OrthoDB" id="4927745at2759"/>
<evidence type="ECO:0000313" key="4">
    <source>
        <dbReference type="Proteomes" id="UP000037136"/>
    </source>
</evidence>
<feature type="compositionally biased region" description="Low complexity" evidence="1">
    <location>
        <begin position="79"/>
        <end position="101"/>
    </location>
</feature>
<proteinExistence type="predicted"/>